<organism evidence="2 3">
    <name type="scientific">Saccharicrinis carchari</name>
    <dbReference type="NCBI Taxonomy" id="1168039"/>
    <lineage>
        <taxon>Bacteria</taxon>
        <taxon>Pseudomonadati</taxon>
        <taxon>Bacteroidota</taxon>
        <taxon>Bacteroidia</taxon>
        <taxon>Marinilabiliales</taxon>
        <taxon>Marinilabiliaceae</taxon>
        <taxon>Saccharicrinis</taxon>
    </lineage>
</organism>
<evidence type="ECO:0000313" key="2">
    <source>
        <dbReference type="EMBL" id="SMO39223.1"/>
    </source>
</evidence>
<dbReference type="OrthoDB" id="9814399at2"/>
<reference evidence="2 3" key="1">
    <citation type="submission" date="2017-05" db="EMBL/GenBank/DDBJ databases">
        <authorList>
            <person name="Varghese N."/>
            <person name="Submissions S."/>
        </authorList>
    </citation>
    <scope>NUCLEOTIDE SEQUENCE [LARGE SCALE GENOMIC DNA]</scope>
    <source>
        <strain evidence="2 3">DSM 27040</strain>
    </source>
</reference>
<feature type="domain" description="DUF2147" evidence="1">
    <location>
        <begin position="41"/>
        <end position="147"/>
    </location>
</feature>
<dbReference type="Proteomes" id="UP000319040">
    <property type="component" value="Unassembled WGS sequence"/>
</dbReference>
<accession>A0A521AWK2</accession>
<evidence type="ECO:0000259" key="1">
    <source>
        <dbReference type="Pfam" id="PF09917"/>
    </source>
</evidence>
<dbReference type="EMBL" id="FXTB01000001">
    <property type="protein sequence ID" value="SMO39223.1"/>
    <property type="molecule type" value="Genomic_DNA"/>
</dbReference>
<name>A0A521AWK2_SACCC</name>
<dbReference type="Gene3D" id="2.40.128.520">
    <property type="match status" value="1"/>
</dbReference>
<dbReference type="RefSeq" id="WP_142531853.1">
    <property type="nucleotide sequence ID" value="NZ_FXTB01000001.1"/>
</dbReference>
<dbReference type="InterPro" id="IPR019223">
    <property type="entry name" value="DUF2147"/>
</dbReference>
<gene>
    <name evidence="2" type="ORF">SAMN06265379_101480</name>
</gene>
<evidence type="ECO:0000313" key="3">
    <source>
        <dbReference type="Proteomes" id="UP000319040"/>
    </source>
</evidence>
<dbReference type="Pfam" id="PF09917">
    <property type="entry name" value="DUF2147"/>
    <property type="match status" value="1"/>
</dbReference>
<proteinExistence type="predicted"/>
<sequence length="159" mass="18035">MQINKTSVTILMLLFLLQMRVNSQKQGDDLLGRYRLPNQLEIEIYPKTDSEGMKVYEGKIVALNNFEKGQIKDENNPDRGERHKQLLGKVIVKGLQYNSTIAQWTDGSMYAPEKGITVNLKVKSVSDTAAIAEASKLFFSKTVTWKKSNPSVELQRDNQ</sequence>
<keyword evidence="3" id="KW-1185">Reference proteome</keyword>
<protein>
    <recommendedName>
        <fullName evidence="1">DUF2147 domain-containing protein</fullName>
    </recommendedName>
</protein>
<dbReference type="AlphaFoldDB" id="A0A521AWK2"/>